<dbReference type="SUPFAM" id="SSF51120">
    <property type="entry name" value="beta-Roll"/>
    <property type="match status" value="3"/>
</dbReference>
<keyword evidence="3" id="KW-0964">Secreted</keyword>
<dbReference type="GO" id="GO:0005615">
    <property type="term" value="C:extracellular space"/>
    <property type="evidence" value="ECO:0007669"/>
    <property type="project" value="InterPro"/>
</dbReference>
<reference evidence="7 8" key="1">
    <citation type="journal article" date="2021" name="Arch. Microbiol.">
        <title>Harenicola maris gen. nov., sp. nov. isolated from the Sea of Japan shallow sediments.</title>
        <authorList>
            <person name="Romanenko L.A."/>
            <person name="Kurilenko V.V."/>
            <person name="Chernysheva N.Y."/>
            <person name="Tekutyeva L.A."/>
            <person name="Velansky P.V."/>
            <person name="Svetashev V.I."/>
            <person name="Isaeva M.P."/>
        </authorList>
    </citation>
    <scope>NUCLEOTIDE SEQUENCE [LARGE SCALE GENOMIC DNA]</scope>
    <source>
        <strain evidence="7 8">KMM 3653</strain>
    </source>
</reference>
<dbReference type="EMBL" id="JADQAZ010000003">
    <property type="protein sequence ID" value="MBT0958603.1"/>
    <property type="molecule type" value="Genomic_DNA"/>
</dbReference>
<dbReference type="InterPro" id="IPR011049">
    <property type="entry name" value="Serralysin-like_metalloprot_C"/>
</dbReference>
<evidence type="ECO:0000256" key="1">
    <source>
        <dbReference type="ARBA" id="ARBA00001913"/>
    </source>
</evidence>
<dbReference type="SUPFAM" id="SSF55486">
    <property type="entry name" value="Metalloproteases ('zincins'), catalytic domain"/>
    <property type="match status" value="1"/>
</dbReference>
<dbReference type="Proteomes" id="UP001315686">
    <property type="component" value="Unassembled WGS sequence"/>
</dbReference>
<gene>
    <name evidence="7" type="ORF">IV417_14530</name>
</gene>
<keyword evidence="8" id="KW-1185">Reference proteome</keyword>
<accession>A0AAP2G561</accession>
<dbReference type="Gene3D" id="2.60.120.380">
    <property type="match status" value="1"/>
</dbReference>
<dbReference type="InterPro" id="IPR025193">
    <property type="entry name" value="DUF4114"/>
</dbReference>
<dbReference type="Pfam" id="PF13448">
    <property type="entry name" value="DUF4114"/>
    <property type="match status" value="1"/>
</dbReference>
<proteinExistence type="predicted"/>
<dbReference type="GO" id="GO:0005509">
    <property type="term" value="F:calcium ion binding"/>
    <property type="evidence" value="ECO:0007669"/>
    <property type="project" value="InterPro"/>
</dbReference>
<comment type="cofactor">
    <cofactor evidence="1">
        <name>Ca(2+)</name>
        <dbReference type="ChEBI" id="CHEBI:29108"/>
    </cofactor>
</comment>
<dbReference type="PANTHER" id="PTHR38340:SF1">
    <property type="entry name" value="S-LAYER PROTEIN"/>
    <property type="match status" value="1"/>
</dbReference>
<evidence type="ECO:0000256" key="3">
    <source>
        <dbReference type="ARBA" id="ARBA00022525"/>
    </source>
</evidence>
<evidence type="ECO:0000313" key="7">
    <source>
        <dbReference type="EMBL" id="MBT0958603.1"/>
    </source>
</evidence>
<evidence type="ECO:0000313" key="8">
    <source>
        <dbReference type="Proteomes" id="UP001315686"/>
    </source>
</evidence>
<evidence type="ECO:0000256" key="4">
    <source>
        <dbReference type="ARBA" id="ARBA00022737"/>
    </source>
</evidence>
<protein>
    <submittedName>
        <fullName evidence="7">M10 family metallopeptidase C-terminal domain-containing protein</fullName>
    </submittedName>
</protein>
<dbReference type="Gene3D" id="2.150.10.10">
    <property type="entry name" value="Serralysin-like metalloprotease, C-terminal"/>
    <property type="match status" value="2"/>
</dbReference>
<evidence type="ECO:0000259" key="5">
    <source>
        <dbReference type="Pfam" id="PF08548"/>
    </source>
</evidence>
<organism evidence="7 8">
    <name type="scientific">Harenicola maris</name>
    <dbReference type="NCBI Taxonomy" id="2841044"/>
    <lineage>
        <taxon>Bacteria</taxon>
        <taxon>Pseudomonadati</taxon>
        <taxon>Pseudomonadota</taxon>
        <taxon>Alphaproteobacteria</taxon>
        <taxon>Rhodobacterales</taxon>
        <taxon>Paracoccaceae</taxon>
        <taxon>Harenicola</taxon>
    </lineage>
</organism>
<dbReference type="GO" id="GO:0008237">
    <property type="term" value="F:metallopeptidase activity"/>
    <property type="evidence" value="ECO:0007669"/>
    <property type="project" value="InterPro"/>
</dbReference>
<dbReference type="Pfam" id="PF00353">
    <property type="entry name" value="HemolysinCabind"/>
    <property type="match status" value="2"/>
</dbReference>
<evidence type="ECO:0000256" key="2">
    <source>
        <dbReference type="ARBA" id="ARBA00004613"/>
    </source>
</evidence>
<comment type="subcellular location">
    <subcellularLocation>
        <location evidence="2">Secreted</location>
    </subcellularLocation>
</comment>
<dbReference type="InterPro" id="IPR018511">
    <property type="entry name" value="Hemolysin-typ_Ca-bd_CS"/>
</dbReference>
<dbReference type="PROSITE" id="PS00330">
    <property type="entry name" value="HEMOLYSIN_CALCIUM"/>
    <property type="match status" value="3"/>
</dbReference>
<dbReference type="InterPro" id="IPR001343">
    <property type="entry name" value="Hemolysn_Ca-bd"/>
</dbReference>
<dbReference type="PRINTS" id="PR00313">
    <property type="entry name" value="CABNDNGRPT"/>
</dbReference>
<feature type="domain" description="Peptidase M10 serralysin C-terminal" evidence="5">
    <location>
        <begin position="836"/>
        <end position="914"/>
    </location>
</feature>
<dbReference type="InterPro" id="IPR024079">
    <property type="entry name" value="MetalloPept_cat_dom_sf"/>
</dbReference>
<dbReference type="InterPro" id="IPR050557">
    <property type="entry name" value="RTX_toxin/Mannuronan_C5-epim"/>
</dbReference>
<name>A0AAP2G561_9RHOB</name>
<keyword evidence="4" id="KW-0677">Repeat</keyword>
<feature type="domain" description="DUF4114" evidence="6">
    <location>
        <begin position="735"/>
        <end position="796"/>
    </location>
</feature>
<dbReference type="PANTHER" id="PTHR38340">
    <property type="entry name" value="S-LAYER PROTEIN"/>
    <property type="match status" value="1"/>
</dbReference>
<dbReference type="InterPro" id="IPR013858">
    <property type="entry name" value="Peptidase_M10B_C"/>
</dbReference>
<dbReference type="RefSeq" id="WP_327794828.1">
    <property type="nucleotide sequence ID" value="NZ_JADQAZ010000003.1"/>
</dbReference>
<comment type="caution">
    <text evidence="7">The sequence shown here is derived from an EMBL/GenBank/DDBJ whole genome shotgun (WGS) entry which is preliminary data.</text>
</comment>
<dbReference type="Pfam" id="PF08548">
    <property type="entry name" value="Peptidase_M10_C"/>
    <property type="match status" value="1"/>
</dbReference>
<evidence type="ECO:0000259" key="6">
    <source>
        <dbReference type="Pfam" id="PF13448"/>
    </source>
</evidence>
<sequence>MISLPAATDLSGALTPSGSFSGTLDTGTEVDWVRFDLGAGEWVQITMDGAGTLDSALAVYTDTGQLVTQDFHLSDANTEDAAVIFGGLFHSSFYLAASSEHGTSGDYTLSAEPYDPATMGFAQGLQTGGSLDGSLITVYFVPAGATSNAEDGYTSDGFTIYEQQQIMTALSVISGYVNITFSQTINPNADLQIVLADYIFPLAQFLASPPPVAGYTGGVEIALNEDGFGWDTSGGLEPGGLGFQTILTATLSALGLGDPGLGPDALPAVAEGGVNTGTLWDMGVNGLNSAVYTLMTYNYEADFFSHSGFNQSYFATPGAFDVAALQGLYGANTTYNSGDNTYELSDSSVQWATIWDTGGRDEIVYSGSEDVVIDLTEAPLSGYDASAAPAGTPDGLGVSAIEGNASGYVIAQGVVIEDASGGSGDDVIIGNAADNMLEGGAGDDLILTNGGEDTVDGGAGDDVIIGNSEDNTLEGGDGDDLIVTTGGEDTIDGGAGEDTLEFTGAGDTLTISEEAGEITLTAGPEDSATTTDIENFVTHEVSALVFEGLDLGTAPRETIDGVEWITYDLDGDGTEERFALSDDTASEGTILVTFAAGASEVTFEAPIIPLAEQVEVAAELINGLVSQAYLSGANATQYTVTLQDIGYAGYNNALGVYQVDPSGNITDVRILFADTNLDRTAEVTFDGINPANKLSFFIVQDAAEFIGALTDTDALSFVNSLGAAANVADGADVTLAINGLATTQTVFHSYDAALNPDGIEHLVSGVNAGGTALTLGFEDLLDGGDNDYEDVVFTVEAIMEPGLRTDDVLIGTTDADILYGGAGADGLHGDNGDDTLIGGSGADTLTGGAGADTFVFETMQDSPTAGDVITDFDEGIDLIDLSAIDADLTQEGDQAFVFVTSLSGAGGEVAMQFGLELVVDQIGGPQMSIIVLDGLDYANPGADDFIL</sequence>
<dbReference type="AlphaFoldDB" id="A0AAP2G561"/>
<dbReference type="Gene3D" id="3.40.390.10">
    <property type="entry name" value="Collagenase (Catalytic Domain)"/>
    <property type="match status" value="1"/>
</dbReference>